<protein>
    <recommendedName>
        <fullName evidence="2">BAH domain-containing protein</fullName>
    </recommendedName>
</protein>
<reference evidence="3" key="1">
    <citation type="submission" date="2021-01" db="UniProtKB">
        <authorList>
            <consortium name="EnsemblPlants"/>
        </authorList>
    </citation>
    <scope>IDENTIFICATION</scope>
</reference>
<dbReference type="Proteomes" id="UP000594263">
    <property type="component" value="Unplaced"/>
</dbReference>
<dbReference type="Gramene" id="Kaladp0067s0172.1.v1.1">
    <property type="protein sequence ID" value="Kaladp0067s0172.1.v1.1"/>
    <property type="gene ID" value="Kaladp0067s0172.v1.1"/>
</dbReference>
<dbReference type="EnsemblPlants" id="Kaladp0067s0172.1.v1.1">
    <property type="protein sequence ID" value="Kaladp0067s0172.1.v1.1"/>
    <property type="gene ID" value="Kaladp0067s0172.v1.1"/>
</dbReference>
<dbReference type="Gene3D" id="2.30.30.490">
    <property type="match status" value="1"/>
</dbReference>
<feature type="region of interest" description="Disordered" evidence="1">
    <location>
        <begin position="1"/>
        <end position="23"/>
    </location>
</feature>
<keyword evidence="4" id="KW-1185">Reference proteome</keyword>
<dbReference type="AlphaFoldDB" id="A0A7N1A0L6"/>
<organism evidence="3 4">
    <name type="scientific">Kalanchoe fedtschenkoi</name>
    <name type="common">Lavender scallops</name>
    <name type="synonym">South American air plant</name>
    <dbReference type="NCBI Taxonomy" id="63787"/>
    <lineage>
        <taxon>Eukaryota</taxon>
        <taxon>Viridiplantae</taxon>
        <taxon>Streptophyta</taxon>
        <taxon>Embryophyta</taxon>
        <taxon>Tracheophyta</taxon>
        <taxon>Spermatophyta</taxon>
        <taxon>Magnoliopsida</taxon>
        <taxon>eudicotyledons</taxon>
        <taxon>Gunneridae</taxon>
        <taxon>Pentapetalae</taxon>
        <taxon>Saxifragales</taxon>
        <taxon>Crassulaceae</taxon>
        <taxon>Kalanchoe</taxon>
    </lineage>
</organism>
<feature type="domain" description="BAH" evidence="2">
    <location>
        <begin position="60"/>
        <end position="179"/>
    </location>
</feature>
<evidence type="ECO:0000259" key="2">
    <source>
        <dbReference type="PROSITE" id="PS51038"/>
    </source>
</evidence>
<evidence type="ECO:0000313" key="4">
    <source>
        <dbReference type="Proteomes" id="UP000594263"/>
    </source>
</evidence>
<evidence type="ECO:0000256" key="1">
    <source>
        <dbReference type="SAM" id="MobiDB-lite"/>
    </source>
</evidence>
<dbReference type="InterPro" id="IPR001025">
    <property type="entry name" value="BAH_dom"/>
</dbReference>
<proteinExistence type="predicted"/>
<dbReference type="InterPro" id="IPR043151">
    <property type="entry name" value="BAH_sf"/>
</dbReference>
<sequence length="196" mass="22935">MSNNMETGSSMIEESHRASTVPQQTPIRELLSNLDETTWIGTPLTYHGRDEYEAFLTNDVTIRKNSFVYIHGESGQHHLAYIKNMYDQNGEKLMKIMWFWKQDELTDQKILQQIEVEHNEIFIERAMDVVSVCCVECTVTILTSEDWEKLPIRNSEAVSDAYICCRELKGNKLLNYDISELQGYYLQDVFKYLDDQ</sequence>
<evidence type="ECO:0000313" key="3">
    <source>
        <dbReference type="EnsemblPlants" id="Kaladp0067s0172.1.v1.1"/>
    </source>
</evidence>
<name>A0A7N1A0L6_KALFE</name>
<accession>A0A7N1A0L6</accession>
<dbReference type="OMA" id="DETTWIG"/>
<dbReference type="PROSITE" id="PS51038">
    <property type="entry name" value="BAH"/>
    <property type="match status" value="1"/>
</dbReference>
<dbReference type="GO" id="GO:0003682">
    <property type="term" value="F:chromatin binding"/>
    <property type="evidence" value="ECO:0007669"/>
    <property type="project" value="InterPro"/>
</dbReference>